<reference evidence="2 3" key="1">
    <citation type="journal article" date="2021" name="Nat. Plants">
        <title>The Taxus genome provides insights into paclitaxel biosynthesis.</title>
        <authorList>
            <person name="Xiong X."/>
            <person name="Gou J."/>
            <person name="Liao Q."/>
            <person name="Li Y."/>
            <person name="Zhou Q."/>
            <person name="Bi G."/>
            <person name="Li C."/>
            <person name="Du R."/>
            <person name="Wang X."/>
            <person name="Sun T."/>
            <person name="Guo L."/>
            <person name="Liang H."/>
            <person name="Lu P."/>
            <person name="Wu Y."/>
            <person name="Zhang Z."/>
            <person name="Ro D.K."/>
            <person name="Shang Y."/>
            <person name="Huang S."/>
            <person name="Yan J."/>
        </authorList>
    </citation>
    <scope>NUCLEOTIDE SEQUENCE [LARGE SCALE GENOMIC DNA]</scope>
    <source>
        <strain evidence="2">Ta-2019</strain>
    </source>
</reference>
<dbReference type="InterPro" id="IPR041588">
    <property type="entry name" value="Integrase_H2C2"/>
</dbReference>
<name>A0AA38FGD9_TAXCH</name>
<evidence type="ECO:0000313" key="3">
    <source>
        <dbReference type="Proteomes" id="UP000824469"/>
    </source>
</evidence>
<evidence type="ECO:0000259" key="1">
    <source>
        <dbReference type="Pfam" id="PF17921"/>
    </source>
</evidence>
<proteinExistence type="predicted"/>
<accession>A0AA38FGD9</accession>
<dbReference type="Pfam" id="PF17921">
    <property type="entry name" value="Integrase_H2C2"/>
    <property type="match status" value="1"/>
</dbReference>
<protein>
    <recommendedName>
        <fullName evidence="1">Integrase zinc-binding domain-containing protein</fullName>
    </recommendedName>
</protein>
<feature type="domain" description="Integrase zinc-binding" evidence="1">
    <location>
        <begin position="11"/>
        <end position="58"/>
    </location>
</feature>
<feature type="non-terminal residue" evidence="2">
    <location>
        <position position="1"/>
    </location>
</feature>
<evidence type="ECO:0000313" key="2">
    <source>
        <dbReference type="EMBL" id="KAH9301343.1"/>
    </source>
</evidence>
<dbReference type="Proteomes" id="UP000824469">
    <property type="component" value="Unassembled WGS sequence"/>
</dbReference>
<feature type="non-terminal residue" evidence="2">
    <location>
        <position position="58"/>
    </location>
</feature>
<sequence>RGIDGRFLKCVDKEQQKKLFSDFHDQAYGGNFSSIVTTHKILRVGYYWPTLFRDASKW</sequence>
<dbReference type="EMBL" id="JAHRHJ020000009">
    <property type="protein sequence ID" value="KAH9301343.1"/>
    <property type="molecule type" value="Genomic_DNA"/>
</dbReference>
<comment type="caution">
    <text evidence="2">The sequence shown here is derived from an EMBL/GenBank/DDBJ whole genome shotgun (WGS) entry which is preliminary data.</text>
</comment>
<dbReference type="Gene3D" id="1.10.340.70">
    <property type="match status" value="1"/>
</dbReference>
<keyword evidence="3" id="KW-1185">Reference proteome</keyword>
<organism evidence="2 3">
    <name type="scientific">Taxus chinensis</name>
    <name type="common">Chinese yew</name>
    <name type="synonym">Taxus wallichiana var. chinensis</name>
    <dbReference type="NCBI Taxonomy" id="29808"/>
    <lineage>
        <taxon>Eukaryota</taxon>
        <taxon>Viridiplantae</taxon>
        <taxon>Streptophyta</taxon>
        <taxon>Embryophyta</taxon>
        <taxon>Tracheophyta</taxon>
        <taxon>Spermatophyta</taxon>
        <taxon>Pinopsida</taxon>
        <taxon>Pinidae</taxon>
        <taxon>Conifers II</taxon>
        <taxon>Cupressales</taxon>
        <taxon>Taxaceae</taxon>
        <taxon>Taxus</taxon>
    </lineage>
</organism>
<dbReference type="AlphaFoldDB" id="A0AA38FGD9"/>
<gene>
    <name evidence="2" type="ORF">KI387_012926</name>
</gene>